<accession>A0AAV5S9P3</accession>
<sequence>RHHDHQSAAVSEKLAKRIDLFFVEFRSWRRNDEEAVVDEGPIGDFVRVRFHCPFAPQLLHESSESTEHIELLLLALV</sequence>
<feature type="non-terminal residue" evidence="1">
    <location>
        <position position="77"/>
    </location>
</feature>
<dbReference type="AlphaFoldDB" id="A0AAV5S9P3"/>
<name>A0AAV5S9P3_9BILA</name>
<evidence type="ECO:0000313" key="2">
    <source>
        <dbReference type="Proteomes" id="UP001432027"/>
    </source>
</evidence>
<dbReference type="Proteomes" id="UP001432027">
    <property type="component" value="Unassembled WGS sequence"/>
</dbReference>
<dbReference type="EMBL" id="BTSX01000001">
    <property type="protein sequence ID" value="GMS79007.1"/>
    <property type="molecule type" value="Genomic_DNA"/>
</dbReference>
<comment type="caution">
    <text evidence="1">The sequence shown here is derived from an EMBL/GenBank/DDBJ whole genome shotgun (WGS) entry which is preliminary data.</text>
</comment>
<gene>
    <name evidence="1" type="ORF">PENTCL1PPCAC_1182</name>
</gene>
<reference evidence="1" key="1">
    <citation type="submission" date="2023-10" db="EMBL/GenBank/DDBJ databases">
        <title>Genome assembly of Pristionchus species.</title>
        <authorList>
            <person name="Yoshida K."/>
            <person name="Sommer R.J."/>
        </authorList>
    </citation>
    <scope>NUCLEOTIDE SEQUENCE</scope>
    <source>
        <strain evidence="1">RS0144</strain>
    </source>
</reference>
<organism evidence="1 2">
    <name type="scientific">Pristionchus entomophagus</name>
    <dbReference type="NCBI Taxonomy" id="358040"/>
    <lineage>
        <taxon>Eukaryota</taxon>
        <taxon>Metazoa</taxon>
        <taxon>Ecdysozoa</taxon>
        <taxon>Nematoda</taxon>
        <taxon>Chromadorea</taxon>
        <taxon>Rhabditida</taxon>
        <taxon>Rhabditina</taxon>
        <taxon>Diplogasteromorpha</taxon>
        <taxon>Diplogasteroidea</taxon>
        <taxon>Neodiplogasteridae</taxon>
        <taxon>Pristionchus</taxon>
    </lineage>
</organism>
<evidence type="ECO:0000313" key="1">
    <source>
        <dbReference type="EMBL" id="GMS79007.1"/>
    </source>
</evidence>
<protein>
    <submittedName>
        <fullName evidence="1">Uncharacterized protein</fullName>
    </submittedName>
</protein>
<keyword evidence="2" id="KW-1185">Reference proteome</keyword>
<feature type="non-terminal residue" evidence="1">
    <location>
        <position position="1"/>
    </location>
</feature>
<proteinExistence type="predicted"/>